<evidence type="ECO:0000256" key="7">
    <source>
        <dbReference type="ARBA" id="ARBA00023242"/>
    </source>
</evidence>
<dbReference type="InterPro" id="IPR019467">
    <property type="entry name" value="Hat1_N"/>
</dbReference>
<evidence type="ECO:0000256" key="1">
    <source>
        <dbReference type="ARBA" id="ARBA00004123"/>
    </source>
</evidence>
<name>A0A834SZK5_9FABA</name>
<comment type="subcellular location">
    <subcellularLocation>
        <location evidence="2">Cytoplasm</location>
    </subcellularLocation>
    <subcellularLocation>
        <location evidence="1">Nucleus</location>
    </subcellularLocation>
</comment>
<keyword evidence="8" id="KW-0012">Acyltransferase</keyword>
<evidence type="ECO:0000256" key="2">
    <source>
        <dbReference type="ARBA" id="ARBA00004496"/>
    </source>
</evidence>
<evidence type="ECO:0000313" key="14">
    <source>
        <dbReference type="Proteomes" id="UP000634136"/>
    </source>
</evidence>
<dbReference type="FunFam" id="3.40.630.30:FF:000077">
    <property type="entry name" value="Histone acetyltransferase type B catalytic subunit"/>
    <property type="match status" value="1"/>
</dbReference>
<protein>
    <recommendedName>
        <fullName evidence="4">histone acetyltransferase</fullName>
        <ecNumber evidence="4">2.3.1.48</ecNumber>
    </recommendedName>
</protein>
<comment type="caution">
    <text evidence="13">The sequence shown here is derived from an EMBL/GenBank/DDBJ whole genome shotgun (WGS) entry which is preliminary data.</text>
</comment>
<evidence type="ECO:0000256" key="6">
    <source>
        <dbReference type="ARBA" id="ARBA00022679"/>
    </source>
</evidence>
<dbReference type="Proteomes" id="UP000634136">
    <property type="component" value="Unassembled WGS sequence"/>
</dbReference>
<comment type="catalytic activity">
    <reaction evidence="9">
        <text>L-lysyl-[protein] + acetyl-CoA = N(6)-acetyl-L-lysyl-[protein] + CoA + H(+)</text>
        <dbReference type="Rhea" id="RHEA:45948"/>
        <dbReference type="Rhea" id="RHEA-COMP:9752"/>
        <dbReference type="Rhea" id="RHEA-COMP:10731"/>
        <dbReference type="ChEBI" id="CHEBI:15378"/>
        <dbReference type="ChEBI" id="CHEBI:29969"/>
        <dbReference type="ChEBI" id="CHEBI:57287"/>
        <dbReference type="ChEBI" id="CHEBI:57288"/>
        <dbReference type="ChEBI" id="CHEBI:61930"/>
        <dbReference type="EC" id="2.3.1.48"/>
    </reaction>
</comment>
<comment type="similarity">
    <text evidence="3">Belongs to the HAT1 family.</text>
</comment>
<feature type="compositionally biased region" description="Polar residues" evidence="10">
    <location>
        <begin position="1"/>
        <end position="12"/>
    </location>
</feature>
<dbReference type="InterPro" id="IPR016181">
    <property type="entry name" value="Acyl_CoA_acyltransferase"/>
</dbReference>
<dbReference type="GO" id="GO:0004402">
    <property type="term" value="F:histone acetyltransferase activity"/>
    <property type="evidence" value="ECO:0007669"/>
    <property type="project" value="InterPro"/>
</dbReference>
<feature type="domain" description="N-acetyltransferase" evidence="11">
    <location>
        <begin position="230"/>
        <end position="290"/>
    </location>
</feature>
<evidence type="ECO:0000259" key="12">
    <source>
        <dbReference type="Pfam" id="PF10394"/>
    </source>
</evidence>
<dbReference type="FunFam" id="3.90.360.10:FF:000002">
    <property type="entry name" value="Histone acetyltransferase type B catalytic subunit"/>
    <property type="match status" value="1"/>
</dbReference>
<reference evidence="13" key="1">
    <citation type="submission" date="2020-09" db="EMBL/GenBank/DDBJ databases">
        <title>Genome-Enabled Discovery of Anthraquinone Biosynthesis in Senna tora.</title>
        <authorList>
            <person name="Kang S.-H."/>
            <person name="Pandey R.P."/>
            <person name="Lee C.-M."/>
            <person name="Sim J.-S."/>
            <person name="Jeong J.-T."/>
            <person name="Choi B.-S."/>
            <person name="Jung M."/>
            <person name="Ginzburg D."/>
            <person name="Zhao K."/>
            <person name="Won S.Y."/>
            <person name="Oh T.-J."/>
            <person name="Yu Y."/>
            <person name="Kim N.-H."/>
            <person name="Lee O.R."/>
            <person name="Lee T.-H."/>
            <person name="Bashyal P."/>
            <person name="Kim T.-S."/>
            <person name="Lee W.-H."/>
            <person name="Kawkins C."/>
            <person name="Kim C.-K."/>
            <person name="Kim J.S."/>
            <person name="Ahn B.O."/>
            <person name="Rhee S.Y."/>
            <person name="Sohng J.K."/>
        </authorList>
    </citation>
    <scope>NUCLEOTIDE SEQUENCE</scope>
    <source>
        <tissue evidence="13">Leaf</tissue>
    </source>
</reference>
<keyword evidence="6 13" id="KW-0808">Transferase</keyword>
<dbReference type="CDD" id="cd04301">
    <property type="entry name" value="NAT_SF"/>
    <property type="match status" value="1"/>
</dbReference>
<dbReference type="Pfam" id="PF00583">
    <property type="entry name" value="Acetyltransf_1"/>
    <property type="match status" value="1"/>
</dbReference>
<dbReference type="SUPFAM" id="SSF55729">
    <property type="entry name" value="Acyl-CoA N-acyltransferases (Nat)"/>
    <property type="match status" value="1"/>
</dbReference>
<evidence type="ECO:0000256" key="8">
    <source>
        <dbReference type="ARBA" id="ARBA00023315"/>
    </source>
</evidence>
<dbReference type="EC" id="2.3.1.48" evidence="4"/>
<dbReference type="GO" id="GO:0005634">
    <property type="term" value="C:nucleus"/>
    <property type="evidence" value="ECO:0007669"/>
    <property type="project" value="UniProtKB-SubCell"/>
</dbReference>
<dbReference type="EMBL" id="JAAIUW010000010">
    <property type="protein sequence ID" value="KAF7813039.1"/>
    <property type="molecule type" value="Genomic_DNA"/>
</dbReference>
<evidence type="ECO:0000313" key="13">
    <source>
        <dbReference type="EMBL" id="KAF7813039.1"/>
    </source>
</evidence>
<sequence length="499" mass="56373">MGQKKQSASDPNNETKKRRRVGFSAADAGVEAKECIKIFLVSSKEEFCAPESFVIEPVDLNSFFDDDGKIYGYEDLKITIWVSSISFHAYAEIEFQSSSDRGKGITDLKSALQRIFAETLVESKDEFLQSFLADKDFVRTTISNGEILKHKAFNGHISDSNSHSEAATFNSEVVRMVVGKMATGHLYSRLIPLVLLLVDGSSPIDVTDPRWELYLLIQKKSDQQGEIQCRLIGFTAVYRFFHYPDGSRLRLSQILILPPYQHKGHGRYLLEVLSDVAISENVFDLTVEEPLDHFQHVRTCVDTLRLLHFDPIQHAVSSAVSLLKQGKLSKKAHSPRLTPPPSAIEDVRKSLKINKKQFLQCWEVLIYLGLDPVEKHMEDFSSIISNRVKYDILGKDSGTSGKQLIEVPSEYDEEMSFFMFRSEANDEASTVQVDENQKNQEEQLQKLVQERVDEIKLIAEKIQIYSQILTTRTLIIQSVFVGLIALKGSTLPAAIDCSL</sequence>
<feature type="domain" description="Histone acetyl transferase HAT1 N-terminal" evidence="12">
    <location>
        <begin position="30"/>
        <end position="199"/>
    </location>
</feature>
<dbReference type="InterPro" id="IPR017380">
    <property type="entry name" value="Hist_AcTrfase_B-typ_cat-su"/>
</dbReference>
<keyword evidence="14" id="KW-1185">Reference proteome</keyword>
<feature type="region of interest" description="Disordered" evidence="10">
    <location>
        <begin position="1"/>
        <end position="20"/>
    </location>
</feature>
<dbReference type="InterPro" id="IPR037113">
    <property type="entry name" value="Hat1_N_sf"/>
</dbReference>
<evidence type="ECO:0000259" key="11">
    <source>
        <dbReference type="Pfam" id="PF00583"/>
    </source>
</evidence>
<keyword evidence="7" id="KW-0539">Nucleus</keyword>
<dbReference type="GO" id="GO:0000781">
    <property type="term" value="C:chromosome, telomeric region"/>
    <property type="evidence" value="ECO:0007669"/>
    <property type="project" value="GOC"/>
</dbReference>
<dbReference type="OrthoDB" id="10253098at2759"/>
<evidence type="ECO:0000256" key="9">
    <source>
        <dbReference type="ARBA" id="ARBA00048017"/>
    </source>
</evidence>
<dbReference type="GO" id="GO:0005737">
    <property type="term" value="C:cytoplasm"/>
    <property type="evidence" value="ECO:0007669"/>
    <property type="project" value="UniProtKB-SubCell"/>
</dbReference>
<dbReference type="Gene3D" id="3.90.360.10">
    <property type="entry name" value="Histone acetyl transferase 1 (HAT1), N-terminal domain"/>
    <property type="match status" value="1"/>
</dbReference>
<dbReference type="GO" id="GO:0031509">
    <property type="term" value="P:subtelomeric heterochromatin formation"/>
    <property type="evidence" value="ECO:0007669"/>
    <property type="project" value="InterPro"/>
</dbReference>
<dbReference type="AlphaFoldDB" id="A0A834SZK5"/>
<keyword evidence="5" id="KW-0963">Cytoplasm</keyword>
<evidence type="ECO:0000256" key="4">
    <source>
        <dbReference type="ARBA" id="ARBA00013184"/>
    </source>
</evidence>
<evidence type="ECO:0000256" key="5">
    <source>
        <dbReference type="ARBA" id="ARBA00022490"/>
    </source>
</evidence>
<dbReference type="PANTHER" id="PTHR12046">
    <property type="entry name" value="HISTONE ACETYLTRANSFERASE TYPE B CATALYTIC SUBUNIT"/>
    <property type="match status" value="1"/>
</dbReference>
<evidence type="ECO:0000256" key="10">
    <source>
        <dbReference type="SAM" id="MobiDB-lite"/>
    </source>
</evidence>
<dbReference type="InterPro" id="IPR000182">
    <property type="entry name" value="GNAT_dom"/>
</dbReference>
<evidence type="ECO:0000256" key="3">
    <source>
        <dbReference type="ARBA" id="ARBA00010543"/>
    </source>
</evidence>
<dbReference type="Pfam" id="PF10394">
    <property type="entry name" value="Hat1_N"/>
    <property type="match status" value="1"/>
</dbReference>
<gene>
    <name evidence="13" type="ORF">G2W53_034015</name>
</gene>
<dbReference type="Gene3D" id="3.40.630.30">
    <property type="match status" value="1"/>
</dbReference>
<organism evidence="13 14">
    <name type="scientific">Senna tora</name>
    <dbReference type="NCBI Taxonomy" id="362788"/>
    <lineage>
        <taxon>Eukaryota</taxon>
        <taxon>Viridiplantae</taxon>
        <taxon>Streptophyta</taxon>
        <taxon>Embryophyta</taxon>
        <taxon>Tracheophyta</taxon>
        <taxon>Spermatophyta</taxon>
        <taxon>Magnoliopsida</taxon>
        <taxon>eudicotyledons</taxon>
        <taxon>Gunneridae</taxon>
        <taxon>Pentapetalae</taxon>
        <taxon>rosids</taxon>
        <taxon>fabids</taxon>
        <taxon>Fabales</taxon>
        <taxon>Fabaceae</taxon>
        <taxon>Caesalpinioideae</taxon>
        <taxon>Cassia clade</taxon>
        <taxon>Senna</taxon>
    </lineage>
</organism>
<accession>A0A834SZK5</accession>
<proteinExistence type="inferred from homology"/>